<protein>
    <submittedName>
        <fullName evidence="1">Uncharacterized protein</fullName>
    </submittedName>
</protein>
<gene>
    <name evidence="1" type="ORF">GF1_01380</name>
</gene>
<dbReference type="Proteomes" id="UP001063350">
    <property type="component" value="Chromosome"/>
</dbReference>
<dbReference type="RefSeq" id="WP_267927704.1">
    <property type="nucleotide sequence ID" value="NZ_AP024233.1"/>
</dbReference>
<dbReference type="KEGG" id="ddu:GF1_01380"/>
<dbReference type="EMBL" id="AP024233">
    <property type="protein sequence ID" value="BCO07762.1"/>
    <property type="molecule type" value="Genomic_DNA"/>
</dbReference>
<evidence type="ECO:0000313" key="1">
    <source>
        <dbReference type="EMBL" id="BCO07762.1"/>
    </source>
</evidence>
<dbReference type="AlphaFoldDB" id="A0A915U4J5"/>
<accession>A0A915U4J5</accession>
<keyword evidence="2" id="KW-1185">Reference proteome</keyword>
<sequence>MVTCQPPSCTPEQIPTLELVIEPGTTIRFTSMLQSGFIVKLKPGQTIRQLLRTLPNFTDSYLQERIQTIFLNSIPADSVDLELPDGAILALSAAMPGLAGAIFRRGGRHRTLRSQPEPPISTPEIRPENRGRCTVKLFNHIARERGETLLSRGVILRKPALQGFLDRQGEQLEAMIRQRILDGNSITRGDLARQQIPLIRVQTREEQASK</sequence>
<evidence type="ECO:0000313" key="2">
    <source>
        <dbReference type="Proteomes" id="UP001063350"/>
    </source>
</evidence>
<proteinExistence type="predicted"/>
<organism evidence="1 2">
    <name type="scientific">Desulfolithobacter dissulfuricans</name>
    <dbReference type="NCBI Taxonomy" id="2795293"/>
    <lineage>
        <taxon>Bacteria</taxon>
        <taxon>Pseudomonadati</taxon>
        <taxon>Thermodesulfobacteriota</taxon>
        <taxon>Desulfobulbia</taxon>
        <taxon>Desulfobulbales</taxon>
        <taxon>Desulfobulbaceae</taxon>
        <taxon>Desulfolithobacter</taxon>
    </lineage>
</organism>
<name>A0A915U4J5_9BACT</name>
<reference evidence="1" key="1">
    <citation type="submission" date="2020-12" db="EMBL/GenBank/DDBJ databases">
        <title>Desulfobium dissulfuricans gen. nov., sp. nov., a novel mesophilic, sulfate-reducing bacterium isolated from a deep-sea hydrothermal vent.</title>
        <authorList>
            <person name="Hashimoto Y."/>
            <person name="Tame A."/>
            <person name="Sawayama S."/>
            <person name="Miyazaki J."/>
            <person name="Takai K."/>
            <person name="Nakagawa S."/>
        </authorList>
    </citation>
    <scope>NUCLEOTIDE SEQUENCE</scope>
    <source>
        <strain evidence="1">GF1</strain>
    </source>
</reference>